<dbReference type="VEuPathDB" id="FungiDB:MPH_06429"/>
<dbReference type="InterPro" id="IPR050593">
    <property type="entry name" value="LovG"/>
</dbReference>
<dbReference type="GO" id="GO:0016787">
    <property type="term" value="F:hydrolase activity"/>
    <property type="evidence" value="ECO:0007669"/>
    <property type="project" value="UniProtKB-KW"/>
</dbReference>
<dbReference type="OrthoDB" id="2094269at2759"/>
<sequence length="266" mass="29099">MGVRILCLHGMGVNADIFKVQTACFRKLLPLDYEFVFLQGLAECEPAPGVAAFFPGPYRCWYDTPTSTKVKKAHVAVLDYIKAFGPFDGVMGFSQGAAVAASILLHHQLDGLSPPFRLGIFICSPLPFSHSLNHGIDTRAYFGSPTDVAVRRDCPNEVPAHLITDEKYLRGEERLAAAGLSTTAPTQASFYQMFHPTVDHVRVTIPTVHITGARDRWRRHSLDVAMLCSAELAVSFEHTGGHEIPPDFAEDMCDLIEGVVSVAMAV</sequence>
<dbReference type="STRING" id="1126212.K2SHP0"/>
<evidence type="ECO:0000313" key="4">
    <source>
        <dbReference type="Proteomes" id="UP000007129"/>
    </source>
</evidence>
<dbReference type="Proteomes" id="UP000007129">
    <property type="component" value="Unassembled WGS sequence"/>
</dbReference>
<protein>
    <submittedName>
        <fullName evidence="3">Serine hydrolase</fullName>
    </submittedName>
</protein>
<evidence type="ECO:0000313" key="3">
    <source>
        <dbReference type="EMBL" id="EKG16365.1"/>
    </source>
</evidence>
<proteinExistence type="predicted"/>
<dbReference type="SUPFAM" id="SSF53474">
    <property type="entry name" value="alpha/beta-Hydrolases"/>
    <property type="match status" value="1"/>
</dbReference>
<evidence type="ECO:0000259" key="2">
    <source>
        <dbReference type="Pfam" id="PF03959"/>
    </source>
</evidence>
<evidence type="ECO:0000256" key="1">
    <source>
        <dbReference type="ARBA" id="ARBA00022801"/>
    </source>
</evidence>
<reference evidence="3 4" key="1">
    <citation type="journal article" date="2012" name="BMC Genomics">
        <title>Tools to kill: Genome of one of the most destructive plant pathogenic fungi Macrophomina phaseolina.</title>
        <authorList>
            <person name="Islam M.S."/>
            <person name="Haque M.S."/>
            <person name="Islam M.M."/>
            <person name="Emdad E.M."/>
            <person name="Halim A."/>
            <person name="Hossen Q.M.M."/>
            <person name="Hossain M.Z."/>
            <person name="Ahmed B."/>
            <person name="Rahim S."/>
            <person name="Rahman M.S."/>
            <person name="Alam M.M."/>
            <person name="Hou S."/>
            <person name="Wan X."/>
            <person name="Saito J.A."/>
            <person name="Alam M."/>
        </authorList>
    </citation>
    <scope>NUCLEOTIDE SEQUENCE [LARGE SCALE GENOMIC DNA]</scope>
    <source>
        <strain evidence="3 4">MS6</strain>
    </source>
</reference>
<dbReference type="GO" id="GO:0005737">
    <property type="term" value="C:cytoplasm"/>
    <property type="evidence" value="ECO:0007669"/>
    <property type="project" value="TreeGrafter"/>
</dbReference>
<dbReference type="HOGENOM" id="CLU_051938_4_1_1"/>
<dbReference type="InterPro" id="IPR029058">
    <property type="entry name" value="AB_hydrolase_fold"/>
</dbReference>
<organism evidence="3 4">
    <name type="scientific">Macrophomina phaseolina (strain MS6)</name>
    <name type="common">Charcoal rot fungus</name>
    <dbReference type="NCBI Taxonomy" id="1126212"/>
    <lineage>
        <taxon>Eukaryota</taxon>
        <taxon>Fungi</taxon>
        <taxon>Dikarya</taxon>
        <taxon>Ascomycota</taxon>
        <taxon>Pezizomycotina</taxon>
        <taxon>Dothideomycetes</taxon>
        <taxon>Dothideomycetes incertae sedis</taxon>
        <taxon>Botryosphaeriales</taxon>
        <taxon>Botryosphaeriaceae</taxon>
        <taxon>Macrophomina</taxon>
    </lineage>
</organism>
<dbReference type="eggNOG" id="KOG2551">
    <property type="taxonomic scope" value="Eukaryota"/>
</dbReference>
<dbReference type="EMBL" id="AHHD01000274">
    <property type="protein sequence ID" value="EKG16365.1"/>
    <property type="molecule type" value="Genomic_DNA"/>
</dbReference>
<dbReference type="InterPro" id="IPR005645">
    <property type="entry name" value="FSH-like_dom"/>
</dbReference>
<name>K2SHP0_MACPH</name>
<dbReference type="AlphaFoldDB" id="K2SHP0"/>
<keyword evidence="1 3" id="KW-0378">Hydrolase</keyword>
<accession>K2SHP0</accession>
<gene>
    <name evidence="3" type="ORF">MPH_06429</name>
</gene>
<dbReference type="PANTHER" id="PTHR48070">
    <property type="entry name" value="ESTERASE OVCA2"/>
    <property type="match status" value="1"/>
</dbReference>
<dbReference type="PANTHER" id="PTHR48070:SF6">
    <property type="entry name" value="ESTERASE OVCA2"/>
    <property type="match status" value="1"/>
</dbReference>
<dbReference type="InParanoid" id="K2SHP0"/>
<dbReference type="GO" id="GO:0005634">
    <property type="term" value="C:nucleus"/>
    <property type="evidence" value="ECO:0007669"/>
    <property type="project" value="TreeGrafter"/>
</dbReference>
<comment type="caution">
    <text evidence="3">The sequence shown here is derived from an EMBL/GenBank/DDBJ whole genome shotgun (WGS) entry which is preliminary data.</text>
</comment>
<dbReference type="Pfam" id="PF03959">
    <property type="entry name" value="FSH1"/>
    <property type="match status" value="1"/>
</dbReference>
<dbReference type="Gene3D" id="3.40.50.1820">
    <property type="entry name" value="alpha/beta hydrolase"/>
    <property type="match status" value="1"/>
</dbReference>
<dbReference type="GO" id="GO:0019748">
    <property type="term" value="P:secondary metabolic process"/>
    <property type="evidence" value="ECO:0007669"/>
    <property type="project" value="TreeGrafter"/>
</dbReference>
<feature type="domain" description="Serine hydrolase" evidence="2">
    <location>
        <begin position="3"/>
        <end position="245"/>
    </location>
</feature>